<dbReference type="EMBL" id="CP010025">
    <property type="protein sequence ID" value="AJZ56766.1"/>
    <property type="molecule type" value="Genomic_DNA"/>
</dbReference>
<keyword evidence="1" id="KW-0472">Membrane</keyword>
<keyword evidence="1" id="KW-0812">Transmembrane</keyword>
<evidence type="ECO:0000313" key="4">
    <source>
        <dbReference type="Proteomes" id="UP000032614"/>
    </source>
</evidence>
<protein>
    <submittedName>
        <fullName evidence="2">Membrane protein</fullName>
    </submittedName>
</protein>
<dbReference type="KEGG" id="bfn:OI25_7237"/>
<dbReference type="GeneID" id="66513575"/>
<evidence type="ECO:0000313" key="3">
    <source>
        <dbReference type="EMBL" id="MDT8842658.1"/>
    </source>
</evidence>
<evidence type="ECO:0000256" key="1">
    <source>
        <dbReference type="SAM" id="Phobius"/>
    </source>
</evidence>
<dbReference type="EMBL" id="JANSLM010000018">
    <property type="protein sequence ID" value="MDT8842658.1"/>
    <property type="molecule type" value="Genomic_DNA"/>
</dbReference>
<keyword evidence="1" id="KW-1133">Transmembrane helix</keyword>
<dbReference type="RefSeq" id="WP_106355684.1">
    <property type="nucleotide sequence ID" value="NZ_CP010025.1"/>
</dbReference>
<feature type="transmembrane region" description="Helical" evidence="1">
    <location>
        <begin position="21"/>
        <end position="41"/>
    </location>
</feature>
<sequence>MKKIKSFGMDLLGAVGVLGDWLSLGLTAGLVAVLALLGILTDHVGMLDGLRNYAAAMLVSAAFVTVSVGAAKLRSRLQ</sequence>
<dbReference type="AlphaFoldDB" id="A0AAP5QFN8"/>
<name>A0AAP5QFN8_9BURK</name>
<evidence type="ECO:0000313" key="2">
    <source>
        <dbReference type="EMBL" id="AJZ56766.1"/>
    </source>
</evidence>
<proteinExistence type="predicted"/>
<accession>A0AAP5QFN8</accession>
<feature type="transmembrane region" description="Helical" evidence="1">
    <location>
        <begin position="53"/>
        <end position="73"/>
    </location>
</feature>
<gene>
    <name evidence="2" type="ORF">OI25_7237</name>
    <name evidence="3" type="ORF">ParKJ_35050</name>
</gene>
<dbReference type="Proteomes" id="UP000032614">
    <property type="component" value="Chromosome 3"/>
</dbReference>
<reference evidence="3" key="2">
    <citation type="submission" date="2022-08" db="EMBL/GenBank/DDBJ databases">
        <authorList>
            <person name="Kim S.-J."/>
        </authorList>
    </citation>
    <scope>NUCLEOTIDE SEQUENCE</scope>
    <source>
        <strain evidence="3">KJ</strain>
    </source>
</reference>
<dbReference type="Proteomes" id="UP001246473">
    <property type="component" value="Unassembled WGS sequence"/>
</dbReference>
<reference evidence="2 4" key="1">
    <citation type="journal article" date="2015" name="Genome Announc.">
        <title>Complete genome sequences for 59 burkholderia isolates, both pathogenic and near neighbor.</title>
        <authorList>
            <person name="Johnson S.L."/>
            <person name="Bishop-Lilly K.A."/>
            <person name="Ladner J.T."/>
            <person name="Daligault H.E."/>
            <person name="Davenport K.W."/>
            <person name="Jaissle J."/>
            <person name="Frey K.G."/>
            <person name="Koroleva G.I."/>
            <person name="Bruce D.C."/>
            <person name="Coyne S.R."/>
            <person name="Broomall S.M."/>
            <person name="Li P.E."/>
            <person name="Teshima H."/>
            <person name="Gibbons H.S."/>
            <person name="Palacios G.F."/>
            <person name="Rosenzweig C.N."/>
            <person name="Redden C.L."/>
            <person name="Xu Y."/>
            <person name="Minogue T.D."/>
            <person name="Chain P.S."/>
        </authorList>
    </citation>
    <scope>NUCLEOTIDE SEQUENCE [LARGE SCALE GENOMIC DNA]</scope>
    <source>
        <strain evidence="2 4">ATCC BAA-463</strain>
    </source>
</reference>
<organism evidence="3 5">
    <name type="scientific">Paraburkholderia fungorum</name>
    <dbReference type="NCBI Taxonomy" id="134537"/>
    <lineage>
        <taxon>Bacteria</taxon>
        <taxon>Pseudomonadati</taxon>
        <taxon>Pseudomonadota</taxon>
        <taxon>Betaproteobacteria</taxon>
        <taxon>Burkholderiales</taxon>
        <taxon>Burkholderiaceae</taxon>
        <taxon>Paraburkholderia</taxon>
    </lineage>
</organism>
<evidence type="ECO:0000313" key="5">
    <source>
        <dbReference type="Proteomes" id="UP001246473"/>
    </source>
</evidence>